<reference evidence="4" key="1">
    <citation type="journal article" date="2014" name="BMC Genomics">
        <title>Characterizing the developmental transcriptome of the oriental fruit fly, Bactrocera dorsalis (Diptera: Tephritidae) through comparative genomic analysis with Drosophila melanogaster utilizing modENCODE datasets.</title>
        <authorList>
            <person name="Geib S.M."/>
            <person name="Calla B."/>
            <person name="Hall B."/>
            <person name="Hou S."/>
            <person name="Manoukis N.C."/>
        </authorList>
    </citation>
    <scope>NUCLEOTIDE SEQUENCE</scope>
    <source>
        <strain evidence="4">Punador</strain>
    </source>
</reference>
<dbReference type="InterPro" id="IPR036036">
    <property type="entry name" value="SOCS_box-like_dom_sf"/>
</dbReference>
<sequence>MSSEISIPRQVSTIPDNSQMEVGTSPSVPTASCASPGSSKVSSAENLPAGNTNNKRQLARFHPYHGANIILCEDNTVAYRKASFADAVTFSEKPLQPGEIFLVEIEKNERGWSGHIRLGLTQLLPDVIGSMSEGLPQFALPDLANLGTSWIYPISKFESHSLSQRSGAAGGVIETNPLFQNATEPVWAQDNSSGAVTENETSTRSNILGDSIYVRTSRGMVPKRLLRPTVDNGDGNTGILLTDKGSRIGVVYVPTEADKDKGEMHFIINGVDQGPCTKEIPMDKSPLHVVIDVYGTTKQIRIIQLYGIVSLQNACRDAILLHTKLHNIEKLPLPERLKNFLRRND</sequence>
<dbReference type="PROSITE" id="PS50225">
    <property type="entry name" value="SOCS"/>
    <property type="match status" value="1"/>
</dbReference>
<dbReference type="GO" id="GO:0035556">
    <property type="term" value="P:intracellular signal transduction"/>
    <property type="evidence" value="ECO:0007669"/>
    <property type="project" value="InterPro"/>
</dbReference>
<gene>
    <name evidence="4" type="primary">NEUL2</name>
</gene>
<dbReference type="Gene3D" id="2.60.120.920">
    <property type="match status" value="1"/>
</dbReference>
<dbReference type="FunFam" id="1.10.750.20:FF:000001">
    <property type="entry name" value="Ankyrin repeat and SOCS box containing 1"/>
    <property type="match status" value="1"/>
</dbReference>
<dbReference type="FunFam" id="2.60.120.920:FF:000074">
    <property type="entry name" value="Neuralized protein 2"/>
    <property type="match status" value="1"/>
</dbReference>
<evidence type="ECO:0000259" key="2">
    <source>
        <dbReference type="PROSITE" id="PS50225"/>
    </source>
</evidence>
<evidence type="ECO:0000256" key="1">
    <source>
        <dbReference type="SAM" id="MobiDB-lite"/>
    </source>
</evidence>
<dbReference type="OrthoDB" id="10059069at2759"/>
<dbReference type="Gene3D" id="1.10.750.20">
    <property type="entry name" value="SOCS box"/>
    <property type="match status" value="1"/>
</dbReference>
<dbReference type="CDD" id="cd03717">
    <property type="entry name" value="SOCS_SOCS_like"/>
    <property type="match status" value="1"/>
</dbReference>
<accession>A0A034WIJ8</accession>
<dbReference type="PROSITE" id="PS51065">
    <property type="entry name" value="NHR"/>
    <property type="match status" value="1"/>
</dbReference>
<dbReference type="Pfam" id="PF07525">
    <property type="entry name" value="SOCS_box"/>
    <property type="match status" value="1"/>
</dbReference>
<name>A0A034WIJ8_BACDO</name>
<dbReference type="CDD" id="cd12887">
    <property type="entry name" value="SPRY_NHR_like"/>
    <property type="match status" value="1"/>
</dbReference>
<evidence type="ECO:0000313" key="4">
    <source>
        <dbReference type="EMBL" id="JAC53965.1"/>
    </source>
</evidence>
<dbReference type="SUPFAM" id="SSF158235">
    <property type="entry name" value="SOCS box-like"/>
    <property type="match status" value="1"/>
</dbReference>
<dbReference type="SMART" id="SM00588">
    <property type="entry name" value="NEUZ"/>
    <property type="match status" value="1"/>
</dbReference>
<dbReference type="PANTHER" id="PTHR12429">
    <property type="entry name" value="NEURALIZED"/>
    <property type="match status" value="1"/>
</dbReference>
<dbReference type="GO" id="GO:0061630">
    <property type="term" value="F:ubiquitin protein ligase activity"/>
    <property type="evidence" value="ECO:0007669"/>
    <property type="project" value="TreeGrafter"/>
</dbReference>
<proteinExistence type="predicted"/>
<dbReference type="SMART" id="SM00969">
    <property type="entry name" value="SOCS_box"/>
    <property type="match status" value="1"/>
</dbReference>
<dbReference type="InterPro" id="IPR043136">
    <property type="entry name" value="B30.2/SPRY_sf"/>
</dbReference>
<dbReference type="PANTHER" id="PTHR12429:SF8">
    <property type="entry name" value="NEURALIZED-LIKE PROTEIN 2"/>
    <property type="match status" value="1"/>
</dbReference>
<protein>
    <submittedName>
        <fullName evidence="4">Neuralized-like protein 2</fullName>
    </submittedName>
</protein>
<evidence type="ECO:0000259" key="3">
    <source>
        <dbReference type="PROSITE" id="PS51065"/>
    </source>
</evidence>
<feature type="domain" description="SOCS box" evidence="2">
    <location>
        <begin position="310"/>
        <end position="345"/>
    </location>
</feature>
<dbReference type="AlphaFoldDB" id="A0A034WIJ8"/>
<feature type="domain" description="NHR" evidence="3">
    <location>
        <begin position="58"/>
        <end position="219"/>
    </location>
</feature>
<dbReference type="Pfam" id="PF07177">
    <property type="entry name" value="Neuralized"/>
    <property type="match status" value="1"/>
</dbReference>
<dbReference type="InterPro" id="IPR037962">
    <property type="entry name" value="Neuralized"/>
</dbReference>
<organism evidence="4">
    <name type="scientific">Bactrocera dorsalis</name>
    <name type="common">Oriental fruit fly</name>
    <name type="synonym">Dacus dorsalis</name>
    <dbReference type="NCBI Taxonomy" id="27457"/>
    <lineage>
        <taxon>Eukaryota</taxon>
        <taxon>Metazoa</taxon>
        <taxon>Ecdysozoa</taxon>
        <taxon>Arthropoda</taxon>
        <taxon>Hexapoda</taxon>
        <taxon>Insecta</taxon>
        <taxon>Pterygota</taxon>
        <taxon>Neoptera</taxon>
        <taxon>Endopterygota</taxon>
        <taxon>Diptera</taxon>
        <taxon>Brachycera</taxon>
        <taxon>Muscomorpha</taxon>
        <taxon>Tephritoidea</taxon>
        <taxon>Tephritidae</taxon>
        <taxon>Bactrocera</taxon>
        <taxon>Bactrocera</taxon>
    </lineage>
</organism>
<feature type="region of interest" description="Disordered" evidence="1">
    <location>
        <begin position="1"/>
        <end position="53"/>
    </location>
</feature>
<dbReference type="InterPro" id="IPR001496">
    <property type="entry name" value="SOCS_box"/>
</dbReference>
<dbReference type="InterPro" id="IPR006573">
    <property type="entry name" value="NHR_dom"/>
</dbReference>
<dbReference type="EMBL" id="GAKP01004987">
    <property type="protein sequence ID" value="JAC53965.1"/>
    <property type="molecule type" value="Transcribed_RNA"/>
</dbReference>